<dbReference type="CDD" id="cd00209">
    <property type="entry name" value="DHFR"/>
    <property type="match status" value="1"/>
</dbReference>
<dbReference type="PROSITE" id="PS00075">
    <property type="entry name" value="DHFR_1"/>
    <property type="match status" value="1"/>
</dbReference>
<keyword evidence="6 8" id="KW-0560">Oxidoreductase</keyword>
<comment type="caution">
    <text evidence="11">The sequence shown here is derived from an EMBL/GenBank/DDBJ whole genome shotgun (WGS) entry which is preliminary data.</text>
</comment>
<keyword evidence="12" id="KW-1185">Reference proteome</keyword>
<dbReference type="GO" id="GO:0004146">
    <property type="term" value="F:dihydrofolate reductase activity"/>
    <property type="evidence" value="ECO:0007669"/>
    <property type="project" value="UniProtKB-EC"/>
</dbReference>
<reference evidence="11" key="2">
    <citation type="submission" date="2020-09" db="EMBL/GenBank/DDBJ databases">
        <authorList>
            <person name="Sun Q."/>
            <person name="Zhou Y."/>
        </authorList>
    </citation>
    <scope>NUCLEOTIDE SEQUENCE</scope>
    <source>
        <strain evidence="11">CGMCC 1.15095</strain>
    </source>
</reference>
<dbReference type="GO" id="GO:0046654">
    <property type="term" value="P:tetrahydrofolate biosynthetic process"/>
    <property type="evidence" value="ECO:0007669"/>
    <property type="project" value="InterPro"/>
</dbReference>
<dbReference type="AlphaFoldDB" id="A0A916TQX1"/>
<dbReference type="EC" id="1.5.1.3" evidence="3 8"/>
<reference evidence="11" key="1">
    <citation type="journal article" date="2014" name="Int. J. Syst. Evol. Microbiol.">
        <title>Complete genome sequence of Corynebacterium casei LMG S-19264T (=DSM 44701T), isolated from a smear-ripened cheese.</title>
        <authorList>
            <consortium name="US DOE Joint Genome Institute (JGI-PGF)"/>
            <person name="Walter F."/>
            <person name="Albersmeier A."/>
            <person name="Kalinowski J."/>
            <person name="Ruckert C."/>
        </authorList>
    </citation>
    <scope>NUCLEOTIDE SEQUENCE</scope>
    <source>
        <strain evidence="11">CGMCC 1.15095</strain>
    </source>
</reference>
<sequence length="173" mass="19156">MTQELVFIYARAANGVIGREGRLPWHLPADLRRFKALTMGKPMIMGRKTFESFPSPLPGRRHIVLTRDRAWRAVGAEVAHSVDEALARAGEGEVAVIGGAEIYALLQDRAARIELTEIHADYEGDTVMPPLGPEWRETAREEHPAEGERPAHAFVTLLRLSPSRLREGAGEGM</sequence>
<evidence type="ECO:0000259" key="10">
    <source>
        <dbReference type="PROSITE" id="PS51330"/>
    </source>
</evidence>
<gene>
    <name evidence="11" type="primary">folA</name>
    <name evidence="11" type="ORF">GCM10011494_05390</name>
</gene>
<evidence type="ECO:0000256" key="6">
    <source>
        <dbReference type="ARBA" id="ARBA00023002"/>
    </source>
</evidence>
<evidence type="ECO:0000256" key="2">
    <source>
        <dbReference type="ARBA" id="ARBA00009539"/>
    </source>
</evidence>
<evidence type="ECO:0000256" key="4">
    <source>
        <dbReference type="ARBA" id="ARBA00022563"/>
    </source>
</evidence>
<comment type="similarity">
    <text evidence="2 8 9">Belongs to the dihydrofolate reductase family.</text>
</comment>
<protein>
    <recommendedName>
        <fullName evidence="3 8">Dihydrofolate reductase</fullName>
        <ecNumber evidence="3 8">1.5.1.3</ecNumber>
    </recommendedName>
</protein>
<proteinExistence type="inferred from homology"/>
<keyword evidence="5 8" id="KW-0521">NADP</keyword>
<evidence type="ECO:0000256" key="1">
    <source>
        <dbReference type="ARBA" id="ARBA00004903"/>
    </source>
</evidence>
<evidence type="ECO:0000256" key="8">
    <source>
        <dbReference type="PIRNR" id="PIRNR000194"/>
    </source>
</evidence>
<dbReference type="PIRSF" id="PIRSF000194">
    <property type="entry name" value="DHFR"/>
    <property type="match status" value="1"/>
</dbReference>
<dbReference type="PROSITE" id="PS51330">
    <property type="entry name" value="DHFR_2"/>
    <property type="match status" value="1"/>
</dbReference>
<comment type="pathway">
    <text evidence="1 8">Cofactor biosynthesis; tetrahydrofolate biosynthesis; 5,6,7,8-tetrahydrofolate from 7,8-dihydrofolate: step 1/1.</text>
</comment>
<dbReference type="GO" id="GO:0046452">
    <property type="term" value="P:dihydrofolate metabolic process"/>
    <property type="evidence" value="ECO:0007669"/>
    <property type="project" value="TreeGrafter"/>
</dbReference>
<dbReference type="RefSeq" id="WP_188768094.1">
    <property type="nucleotide sequence ID" value="NZ_BMHK01000002.1"/>
</dbReference>
<comment type="catalytic activity">
    <reaction evidence="8">
        <text>(6S)-5,6,7,8-tetrahydrofolate + NADP(+) = 7,8-dihydrofolate + NADPH + H(+)</text>
        <dbReference type="Rhea" id="RHEA:15009"/>
        <dbReference type="ChEBI" id="CHEBI:15378"/>
        <dbReference type="ChEBI" id="CHEBI:57451"/>
        <dbReference type="ChEBI" id="CHEBI:57453"/>
        <dbReference type="ChEBI" id="CHEBI:57783"/>
        <dbReference type="ChEBI" id="CHEBI:58349"/>
        <dbReference type="EC" id="1.5.1.3"/>
    </reaction>
</comment>
<dbReference type="Pfam" id="PF00186">
    <property type="entry name" value="DHFR_1"/>
    <property type="match status" value="1"/>
</dbReference>
<dbReference type="PANTHER" id="PTHR48069">
    <property type="entry name" value="DIHYDROFOLATE REDUCTASE"/>
    <property type="match status" value="1"/>
</dbReference>
<evidence type="ECO:0000313" key="12">
    <source>
        <dbReference type="Proteomes" id="UP000608154"/>
    </source>
</evidence>
<dbReference type="InterPro" id="IPR017925">
    <property type="entry name" value="DHFR_CS"/>
</dbReference>
<dbReference type="PANTHER" id="PTHR48069:SF3">
    <property type="entry name" value="DIHYDROFOLATE REDUCTASE"/>
    <property type="match status" value="1"/>
</dbReference>
<dbReference type="GO" id="GO:0050661">
    <property type="term" value="F:NADP binding"/>
    <property type="evidence" value="ECO:0007669"/>
    <property type="project" value="InterPro"/>
</dbReference>
<keyword evidence="4 8" id="KW-0554">One-carbon metabolism</keyword>
<organism evidence="11 12">
    <name type="scientific">Novosphingobium endophyticum</name>
    <dbReference type="NCBI Taxonomy" id="1955250"/>
    <lineage>
        <taxon>Bacteria</taxon>
        <taxon>Pseudomonadati</taxon>
        <taxon>Pseudomonadota</taxon>
        <taxon>Alphaproteobacteria</taxon>
        <taxon>Sphingomonadales</taxon>
        <taxon>Sphingomonadaceae</taxon>
        <taxon>Novosphingobium</taxon>
    </lineage>
</organism>
<evidence type="ECO:0000256" key="9">
    <source>
        <dbReference type="RuleBase" id="RU004474"/>
    </source>
</evidence>
<dbReference type="InterPro" id="IPR024072">
    <property type="entry name" value="DHFR-like_dom_sf"/>
</dbReference>
<evidence type="ECO:0000256" key="5">
    <source>
        <dbReference type="ARBA" id="ARBA00022857"/>
    </source>
</evidence>
<feature type="domain" description="DHFR" evidence="10">
    <location>
        <begin position="4"/>
        <end position="159"/>
    </location>
</feature>
<accession>A0A916TQX1</accession>
<dbReference type="Proteomes" id="UP000608154">
    <property type="component" value="Unassembled WGS sequence"/>
</dbReference>
<name>A0A916TQX1_9SPHN</name>
<dbReference type="EMBL" id="BMHK01000002">
    <property type="protein sequence ID" value="GGB89952.1"/>
    <property type="molecule type" value="Genomic_DNA"/>
</dbReference>
<evidence type="ECO:0000256" key="7">
    <source>
        <dbReference type="ARBA" id="ARBA00025067"/>
    </source>
</evidence>
<dbReference type="PRINTS" id="PR00070">
    <property type="entry name" value="DHFR"/>
</dbReference>
<dbReference type="SUPFAM" id="SSF53597">
    <property type="entry name" value="Dihydrofolate reductase-like"/>
    <property type="match status" value="1"/>
</dbReference>
<dbReference type="InterPro" id="IPR001796">
    <property type="entry name" value="DHFR_dom"/>
</dbReference>
<comment type="function">
    <text evidence="7 8">Key enzyme in folate metabolism. Catalyzes an essential reaction for de novo glycine and purine synthesis, and for DNA precursor synthesis.</text>
</comment>
<dbReference type="InterPro" id="IPR012259">
    <property type="entry name" value="DHFR"/>
</dbReference>
<dbReference type="GO" id="GO:0046655">
    <property type="term" value="P:folic acid metabolic process"/>
    <property type="evidence" value="ECO:0007669"/>
    <property type="project" value="TreeGrafter"/>
</dbReference>
<dbReference type="GO" id="GO:0006730">
    <property type="term" value="P:one-carbon metabolic process"/>
    <property type="evidence" value="ECO:0007669"/>
    <property type="project" value="UniProtKB-KW"/>
</dbReference>
<dbReference type="Gene3D" id="3.40.430.10">
    <property type="entry name" value="Dihydrofolate Reductase, subunit A"/>
    <property type="match status" value="1"/>
</dbReference>
<evidence type="ECO:0000313" key="11">
    <source>
        <dbReference type="EMBL" id="GGB89952.1"/>
    </source>
</evidence>
<evidence type="ECO:0000256" key="3">
    <source>
        <dbReference type="ARBA" id="ARBA00012856"/>
    </source>
</evidence>
<dbReference type="GO" id="GO:0005829">
    <property type="term" value="C:cytosol"/>
    <property type="evidence" value="ECO:0007669"/>
    <property type="project" value="TreeGrafter"/>
</dbReference>